<protein>
    <submittedName>
        <fullName evidence="1">Uncharacterized protein</fullName>
    </submittedName>
</protein>
<dbReference type="AlphaFoldDB" id="A0A1Y5TMM9"/>
<proteinExistence type="predicted"/>
<evidence type="ECO:0000313" key="2">
    <source>
        <dbReference type="Proteomes" id="UP000193307"/>
    </source>
</evidence>
<organism evidence="1 2">
    <name type="scientific">Pacificibacter marinus</name>
    <dbReference type="NCBI Taxonomy" id="658057"/>
    <lineage>
        <taxon>Bacteria</taxon>
        <taxon>Pseudomonadati</taxon>
        <taxon>Pseudomonadota</taxon>
        <taxon>Alphaproteobacteria</taxon>
        <taxon>Rhodobacterales</taxon>
        <taxon>Roseobacteraceae</taxon>
        <taxon>Pacificibacter</taxon>
    </lineage>
</organism>
<gene>
    <name evidence="1" type="ORF">PAM7971_03449</name>
</gene>
<reference evidence="1 2" key="1">
    <citation type="submission" date="2017-03" db="EMBL/GenBank/DDBJ databases">
        <authorList>
            <person name="Afonso C.L."/>
            <person name="Miller P.J."/>
            <person name="Scott M.A."/>
            <person name="Spackman E."/>
            <person name="Goraichik I."/>
            <person name="Dimitrov K.M."/>
            <person name="Suarez D.L."/>
            <person name="Swayne D.E."/>
        </authorList>
    </citation>
    <scope>NUCLEOTIDE SEQUENCE [LARGE SCALE GENOMIC DNA]</scope>
    <source>
        <strain evidence="1 2">CECT 7971</strain>
    </source>
</reference>
<name>A0A1Y5TMM9_9RHOB</name>
<accession>A0A1Y5TMM9</accession>
<dbReference type="OrthoDB" id="7885132at2"/>
<evidence type="ECO:0000313" key="1">
    <source>
        <dbReference type="EMBL" id="SLN65537.1"/>
    </source>
</evidence>
<dbReference type="EMBL" id="FWFW01000014">
    <property type="protein sequence ID" value="SLN65537.1"/>
    <property type="molecule type" value="Genomic_DNA"/>
</dbReference>
<dbReference type="Proteomes" id="UP000193307">
    <property type="component" value="Unassembled WGS sequence"/>
</dbReference>
<keyword evidence="2" id="KW-1185">Reference proteome</keyword>
<dbReference type="RefSeq" id="WP_085850526.1">
    <property type="nucleotide sequence ID" value="NZ_FWFW01000014.1"/>
</dbReference>
<sequence length="76" mass="8605">MPNQIMPTTERYKEALTPSCETKAAYMSEFSIDVPMVDEHGEEFTQQIDVPWTTIKEIMAAISKRAETEPLKGSPQ</sequence>